<gene>
    <name evidence="1" type="ORF">LAESUDRAFT_717039</name>
</gene>
<accession>A0A165C3C3</accession>
<evidence type="ECO:0000313" key="1">
    <source>
        <dbReference type="EMBL" id="KZT02131.1"/>
    </source>
</evidence>
<organism evidence="1 2">
    <name type="scientific">Laetiporus sulphureus 93-53</name>
    <dbReference type="NCBI Taxonomy" id="1314785"/>
    <lineage>
        <taxon>Eukaryota</taxon>
        <taxon>Fungi</taxon>
        <taxon>Dikarya</taxon>
        <taxon>Basidiomycota</taxon>
        <taxon>Agaricomycotina</taxon>
        <taxon>Agaricomycetes</taxon>
        <taxon>Polyporales</taxon>
        <taxon>Laetiporus</taxon>
    </lineage>
</organism>
<dbReference type="Proteomes" id="UP000076871">
    <property type="component" value="Unassembled WGS sequence"/>
</dbReference>
<dbReference type="AlphaFoldDB" id="A0A165C3C3"/>
<dbReference type="GeneID" id="63824322"/>
<proteinExistence type="predicted"/>
<evidence type="ECO:0000313" key="2">
    <source>
        <dbReference type="Proteomes" id="UP000076871"/>
    </source>
</evidence>
<reference evidence="1 2" key="1">
    <citation type="journal article" date="2016" name="Mol. Biol. Evol.">
        <title>Comparative Genomics of Early-Diverging Mushroom-Forming Fungi Provides Insights into the Origins of Lignocellulose Decay Capabilities.</title>
        <authorList>
            <person name="Nagy L.G."/>
            <person name="Riley R."/>
            <person name="Tritt A."/>
            <person name="Adam C."/>
            <person name="Daum C."/>
            <person name="Floudas D."/>
            <person name="Sun H."/>
            <person name="Yadav J.S."/>
            <person name="Pangilinan J."/>
            <person name="Larsson K.H."/>
            <person name="Matsuura K."/>
            <person name="Barry K."/>
            <person name="Labutti K."/>
            <person name="Kuo R."/>
            <person name="Ohm R.A."/>
            <person name="Bhattacharya S.S."/>
            <person name="Shirouzu T."/>
            <person name="Yoshinaga Y."/>
            <person name="Martin F.M."/>
            <person name="Grigoriev I.V."/>
            <person name="Hibbett D.S."/>
        </authorList>
    </citation>
    <scope>NUCLEOTIDE SEQUENCE [LARGE SCALE GENOMIC DNA]</scope>
    <source>
        <strain evidence="1 2">93-53</strain>
    </source>
</reference>
<sequence>MTRIITHAFLLPPTKTDLFPLTAMDRVLQQRLDLEQHLSALPHLPREPQQYENWTYQFIIKLGLCEDPPYTALPQVDPTRRIPENLLLFVNRAYASIEPLVDATWFYWGANILVGFKNWIGVEEIVKACNLAASAKLITQQVLTALVQYILGKKSASSSSTSLDSISMHMMFWQPQLDHTPLSSQSSYQEDGLSSAATSVPFSSPSDITYSLSNASTAMPSPTMSNIAYSPLNGATATPSFAPSYFDYVSDLTDLPSRTIRVPTPHPVKTIKMAGYDGDISDENSFINSESPSAMSGRSVYTTAEAMETSTVTSHSLSSNPKVEHHENMNSLMLISHPPSPLTTVPSVTTSDPPSSDCTVLHDTQIANLRILPVTTEMLAGSDVGTPTLDCRPLLPNTDSRGRLEEKGRLLAIRQDMKYLQHELTLLRAESRADAEEEAMILRDIARLLAH</sequence>
<name>A0A165C3C3_9APHY</name>
<keyword evidence="2" id="KW-1185">Reference proteome</keyword>
<protein>
    <submittedName>
        <fullName evidence="1">Uncharacterized protein</fullName>
    </submittedName>
</protein>
<dbReference type="RefSeq" id="XP_040759871.1">
    <property type="nucleotide sequence ID" value="XM_040907293.1"/>
</dbReference>
<dbReference type="InParanoid" id="A0A165C3C3"/>
<dbReference type="EMBL" id="KV427655">
    <property type="protein sequence ID" value="KZT02131.1"/>
    <property type="molecule type" value="Genomic_DNA"/>
</dbReference>